<dbReference type="InterPro" id="IPR013783">
    <property type="entry name" value="Ig-like_fold"/>
</dbReference>
<sequence length="496" mass="54037">MLVLLFGILLTTVTGDSGDSPNHNGKGDGIRHTDPELRVSPDLITEGSHISLTCHSHSLPKDTLEFALYRDGFKLYNFSKDNTWHIDSFKKEYSGDYTCAVNSTTSPKEIKKSEAVNIQIKEPIPKPEIRVSPKVITDGSRWSISCHYTPTPPGESPGLQFALYRDGTVIEGFSSASEWHVSPARAEQSGNYTCAVRRRNYGEEQRSAGVYIFILTAAKGDTVPIPRPETTASPKVITEGSDMSDMFTEGSDMFITPPVPIPRPETTASPKVITEGSDMSDMFTEGSDMFITPPAAAKEDTAKSNLLLSVGLPLLAILVVIIMVVALCKLRQKAGHTIPPSHQSNADLPLTKTPAIAVNEDTASSEDPPHPGAPSAGQDVCYTYIDINHLKKTSPAPPATPADNVSIITTLTCIFDFYKKGTQDQNLTLMPPYTCLNGTQDKGWIGGWGKPTMCPSPLTPQDYSITECRKHLYYWGSHITHSHANQNNPYCLTGGH</sequence>
<reference evidence="6" key="1">
    <citation type="journal article" date="2010" name="Science">
        <title>The genome of the Western clawed frog Xenopus tropicalis.</title>
        <authorList>
            <person name="Hellsten U."/>
            <person name="Harland R.M."/>
            <person name="Gilchrist M.J."/>
            <person name="Hendrix D."/>
            <person name="Jurka J."/>
            <person name="Kapitonov V."/>
            <person name="Ovcharenko I."/>
            <person name="Putnam N.H."/>
            <person name="Shu S."/>
            <person name="Taher L."/>
            <person name="Blitz I.L."/>
            <person name="Blumberg B."/>
            <person name="Dichmann D.S."/>
            <person name="Dubchak I."/>
            <person name="Amaya E."/>
            <person name="Detter J.C."/>
            <person name="Fletcher R."/>
            <person name="Gerhard D.S."/>
            <person name="Goodstein D."/>
            <person name="Graves T."/>
            <person name="Grigoriev I.V."/>
            <person name="Grimwood J."/>
            <person name="Kawashima T."/>
            <person name="Lindquist E."/>
            <person name="Lucas S.M."/>
            <person name="Mead P.E."/>
            <person name="Mitros T."/>
            <person name="Ogino H."/>
            <person name="Ohta Y."/>
            <person name="Poliakov A.V."/>
            <person name="Pollet N."/>
            <person name="Robert J."/>
            <person name="Salamov A."/>
            <person name="Sater A.K."/>
            <person name="Schmutz J."/>
            <person name="Terry A."/>
            <person name="Vize P.D."/>
            <person name="Warren W.C."/>
            <person name="Wells D."/>
            <person name="Wills A."/>
            <person name="Wilson R.K."/>
            <person name="Zimmerman L.B."/>
            <person name="Zorn A.M."/>
            <person name="Grainger R."/>
            <person name="Grammer T."/>
            <person name="Khokha M.K."/>
            <person name="Richardson P.M."/>
            <person name="Rokhsar D.S."/>
        </authorList>
    </citation>
    <scope>NUCLEOTIDE SEQUENCE [LARGE SCALE GENOMIC DNA]</scope>
    <source>
        <strain evidence="6">Nigerian</strain>
    </source>
</reference>
<keyword evidence="1 4" id="KW-0732">Signal</keyword>
<accession>A0A803J903</accession>
<keyword evidence="3" id="KW-0812">Transmembrane</keyword>
<dbReference type="Ensembl" id="ENSXETT00000118972">
    <property type="protein sequence ID" value="ENSXETP00000104347"/>
    <property type="gene ID" value="ENSXETG00000044365"/>
</dbReference>
<dbReference type="InterPro" id="IPR003599">
    <property type="entry name" value="Ig_sub"/>
</dbReference>
<dbReference type="Ensembl" id="ENSXETT00000122703">
    <property type="protein sequence ID" value="ENSXETP00000112424"/>
    <property type="gene ID" value="ENSXETG00000044365"/>
</dbReference>
<dbReference type="PANTHER" id="PTHR11481:SF113">
    <property type="entry name" value="FC RECEPTOR-LIKE PROTEIN 4"/>
    <property type="match status" value="1"/>
</dbReference>
<dbReference type="Pfam" id="PF13895">
    <property type="entry name" value="Ig_2"/>
    <property type="match status" value="2"/>
</dbReference>
<feature type="transmembrane region" description="Helical" evidence="3">
    <location>
        <begin position="306"/>
        <end position="328"/>
    </location>
</feature>
<evidence type="ECO:0000256" key="3">
    <source>
        <dbReference type="SAM" id="Phobius"/>
    </source>
</evidence>
<feature type="signal peptide" evidence="4">
    <location>
        <begin position="1"/>
        <end position="15"/>
    </location>
</feature>
<protein>
    <recommendedName>
        <fullName evidence="5">Ig-like domain-containing protein</fullName>
    </recommendedName>
</protein>
<dbReference type="PROSITE" id="PS50835">
    <property type="entry name" value="IG_LIKE"/>
    <property type="match status" value="2"/>
</dbReference>
<feature type="domain" description="Ig-like" evidence="5">
    <location>
        <begin position="127"/>
        <end position="211"/>
    </location>
</feature>
<dbReference type="InterPro" id="IPR036179">
    <property type="entry name" value="Ig-like_dom_sf"/>
</dbReference>
<reference evidence="6" key="2">
    <citation type="submission" date="2021-03" db="UniProtKB">
        <authorList>
            <consortium name="Ensembl"/>
        </authorList>
    </citation>
    <scope>IDENTIFICATION</scope>
</reference>
<dbReference type="PANTHER" id="PTHR11481">
    <property type="entry name" value="IMMUNOGLOBULIN FC RECEPTOR"/>
    <property type="match status" value="1"/>
</dbReference>
<evidence type="ECO:0000256" key="2">
    <source>
        <dbReference type="ARBA" id="ARBA00023157"/>
    </source>
</evidence>
<feature type="domain" description="Ig-like" evidence="5">
    <location>
        <begin position="35"/>
        <end position="111"/>
    </location>
</feature>
<keyword evidence="2" id="KW-1015">Disulfide bond</keyword>
<dbReference type="Ensembl" id="ENSXETT00000112968">
    <property type="protein sequence ID" value="ENSXETP00000104953"/>
    <property type="gene ID" value="ENSXETG00000044365"/>
</dbReference>
<keyword evidence="3" id="KW-0472">Membrane</keyword>
<proteinExistence type="predicted"/>
<dbReference type="AlphaFoldDB" id="A0A803J903"/>
<evidence type="ECO:0000313" key="6">
    <source>
        <dbReference type="Ensembl" id="ENSXETP00000104347"/>
    </source>
</evidence>
<dbReference type="InterPro" id="IPR050488">
    <property type="entry name" value="Ig_Fc_receptor"/>
</dbReference>
<name>A0A803J903_XENTR</name>
<dbReference type="InParanoid" id="A0A803J903"/>
<evidence type="ECO:0000256" key="4">
    <source>
        <dbReference type="SAM" id="SignalP"/>
    </source>
</evidence>
<dbReference type="SUPFAM" id="SSF48726">
    <property type="entry name" value="Immunoglobulin"/>
    <property type="match status" value="2"/>
</dbReference>
<organism evidence="6">
    <name type="scientific">Xenopus tropicalis</name>
    <name type="common">Western clawed frog</name>
    <name type="synonym">Silurana tropicalis</name>
    <dbReference type="NCBI Taxonomy" id="8364"/>
    <lineage>
        <taxon>Eukaryota</taxon>
        <taxon>Metazoa</taxon>
        <taxon>Chordata</taxon>
        <taxon>Craniata</taxon>
        <taxon>Vertebrata</taxon>
        <taxon>Euteleostomi</taxon>
        <taxon>Amphibia</taxon>
        <taxon>Batrachia</taxon>
        <taxon>Anura</taxon>
        <taxon>Pipoidea</taxon>
        <taxon>Pipidae</taxon>
        <taxon>Xenopodinae</taxon>
        <taxon>Xenopus</taxon>
        <taxon>Silurana</taxon>
    </lineage>
</organism>
<dbReference type="Gene3D" id="2.60.40.10">
    <property type="entry name" value="Immunoglobulins"/>
    <property type="match status" value="2"/>
</dbReference>
<evidence type="ECO:0000259" key="5">
    <source>
        <dbReference type="PROSITE" id="PS50835"/>
    </source>
</evidence>
<dbReference type="GeneTree" id="ENSGT01050000244808"/>
<keyword evidence="3" id="KW-1133">Transmembrane helix</keyword>
<feature type="chain" id="PRO_5036219404" description="Ig-like domain-containing protein" evidence="4">
    <location>
        <begin position="16"/>
        <end position="496"/>
    </location>
</feature>
<dbReference type="InterPro" id="IPR007110">
    <property type="entry name" value="Ig-like_dom"/>
</dbReference>
<dbReference type="SMART" id="SM00409">
    <property type="entry name" value="IG"/>
    <property type="match status" value="2"/>
</dbReference>
<evidence type="ECO:0000256" key="1">
    <source>
        <dbReference type="ARBA" id="ARBA00022729"/>
    </source>
</evidence>